<evidence type="ECO:0000256" key="6">
    <source>
        <dbReference type="RuleBase" id="RU003682"/>
    </source>
</evidence>
<evidence type="ECO:0000313" key="8">
    <source>
        <dbReference type="EMBL" id="ABX10768.1"/>
    </source>
</evidence>
<proteinExistence type="evidence at transcript level"/>
<dbReference type="PANTHER" id="PTHR47990">
    <property type="entry name" value="2-OXOGLUTARATE (2OG) AND FE(II)-DEPENDENT OXYGENASE SUPERFAMILY PROTEIN-RELATED"/>
    <property type="match status" value="1"/>
</dbReference>
<dbReference type="EMBL" id="EU262754">
    <property type="protein sequence ID" value="ABX10768.1"/>
    <property type="molecule type" value="mRNA"/>
</dbReference>
<evidence type="ECO:0000259" key="7">
    <source>
        <dbReference type="PROSITE" id="PS51471"/>
    </source>
</evidence>
<keyword evidence="4 6" id="KW-0408">Iron</keyword>
<dbReference type="InterPro" id="IPR044861">
    <property type="entry name" value="IPNS-like_FE2OG_OXY"/>
</dbReference>
<dbReference type="Gene3D" id="2.60.120.330">
    <property type="entry name" value="B-lactam Antibiotic, Isopenicillin N Synthase, Chain"/>
    <property type="match status" value="1"/>
</dbReference>
<evidence type="ECO:0000256" key="5">
    <source>
        <dbReference type="ARBA" id="ARBA00050508"/>
    </source>
</evidence>
<dbReference type="InterPro" id="IPR050231">
    <property type="entry name" value="Iron_ascorbate_oxido_reductase"/>
</dbReference>
<evidence type="ECO:0000256" key="3">
    <source>
        <dbReference type="ARBA" id="ARBA00023002"/>
    </source>
</evidence>
<keyword evidence="2 6" id="KW-0479">Metal-binding</keyword>
<evidence type="ECO:0000256" key="1">
    <source>
        <dbReference type="ARBA" id="ARBA00001961"/>
    </source>
</evidence>
<dbReference type="InterPro" id="IPR005123">
    <property type="entry name" value="Oxoglu/Fe-dep_dioxygenase_dom"/>
</dbReference>
<dbReference type="PROSITE" id="PS51471">
    <property type="entry name" value="FE2OG_OXY"/>
    <property type="match status" value="1"/>
</dbReference>
<dbReference type="GO" id="GO:0009685">
    <property type="term" value="P:gibberellin metabolic process"/>
    <property type="evidence" value="ECO:0007669"/>
    <property type="project" value="UniProtKB-ARBA"/>
</dbReference>
<dbReference type="GeneID" id="9635236"/>
<dbReference type="GO" id="GO:0016491">
    <property type="term" value="F:oxidoreductase activity"/>
    <property type="evidence" value="ECO:0007669"/>
    <property type="project" value="UniProtKB-KW"/>
</dbReference>
<dbReference type="GO" id="GO:0046872">
    <property type="term" value="F:metal ion binding"/>
    <property type="evidence" value="ECO:0007669"/>
    <property type="project" value="UniProtKB-KW"/>
</dbReference>
<dbReference type="FunFam" id="2.60.120.330:FF:000003">
    <property type="entry name" value="Gibberellin 20 oxidase 2"/>
    <property type="match status" value="1"/>
</dbReference>
<feature type="domain" description="Fe2OG dioxygenase" evidence="7">
    <location>
        <begin position="183"/>
        <end position="284"/>
    </location>
</feature>
<dbReference type="SUPFAM" id="SSF51197">
    <property type="entry name" value="Clavaminate synthase-like"/>
    <property type="match status" value="1"/>
</dbReference>
<dbReference type="InterPro" id="IPR027443">
    <property type="entry name" value="IPNS-like_sf"/>
</dbReference>
<sequence length="349" mass="39721">MNTSCELESYVWPRGDCSLPEHGKFASQQDVPTIDLAGGSKAKVDEIGRACRQSGFFQVVNHGVDHELVNQVHASARQFFEFPSDTKLRAARSAGNSFGFAGKFAGRFKSKCPWKETFSLQYTPNSNIKDYMIKVYTAEQHEQHCARYETYCKAMEKLGRELIELIAQSLELAPDALNSYFDDGFSIFRMNMYPPSEHFPRLLGTGPHTDPCALTILHQDEVGGLQVYNRDETWVTVEPRADAFVISIGDTFQALCNHRYKSAKHRAVIHATRARHSLVFFINPGLDTVIRPIPELVVKSKVDEEQDRERPCVEFNWGQLLEFTQKHYRTDVHTLDAFESYLRKTSQAA</sequence>
<evidence type="ECO:0000256" key="4">
    <source>
        <dbReference type="ARBA" id="ARBA00023004"/>
    </source>
</evidence>
<protein>
    <submittedName>
        <fullName evidence="8">Putative gibberellin 20-oxidase protein</fullName>
    </submittedName>
</protein>
<dbReference type="Pfam" id="PF14226">
    <property type="entry name" value="DIOX_N"/>
    <property type="match status" value="1"/>
</dbReference>
<dbReference type="PRINTS" id="PR00682">
    <property type="entry name" value="IPNSYNTHASE"/>
</dbReference>
<accession>A9LY19</accession>
<reference evidence="8" key="1">
    <citation type="journal article" date="2008" name="Plant Cell">
        <title>The GID1-Mediated GA Perception Mechanism is Conserved in the Lycophyte Selaginella moellendorffii but not in the Bryophyte Physcomitrella patens.</title>
        <authorList>
            <person name="Hirano K."/>
            <person name="Nakajima M."/>
            <person name="Asano K."/>
            <person name="Nishiyama T."/>
            <person name="Sakakibara H."/>
            <person name="Kojima M."/>
            <person name="Katoh E."/>
            <person name="Xiang H."/>
            <person name="Tanahashi T."/>
            <person name="Hasebe M."/>
            <person name="Banks J.A."/>
            <person name="Ashikari M."/>
            <person name="Kitano H."/>
            <person name="Ueguchi-Tanaka M."/>
            <person name="Matsuoka M."/>
        </authorList>
    </citation>
    <scope>NUCLEOTIDE SEQUENCE</scope>
</reference>
<keyword evidence="3 6" id="KW-0560">Oxidoreductase</keyword>
<organism evidence="8">
    <name type="scientific">Selaginella moellendorffii</name>
    <name type="common">Spikemoss</name>
    <dbReference type="NCBI Taxonomy" id="88036"/>
    <lineage>
        <taxon>Eukaryota</taxon>
        <taxon>Viridiplantae</taxon>
        <taxon>Streptophyta</taxon>
        <taxon>Embryophyta</taxon>
        <taxon>Tracheophyta</taxon>
        <taxon>Lycopodiopsida</taxon>
        <taxon>Selaginellales</taxon>
        <taxon>Selaginellaceae</taxon>
        <taxon>Selaginella</taxon>
    </lineage>
</organism>
<comment type="catalytic activity">
    <reaction evidence="5">
        <text>gibberellin A12 + 2 2-oxoglutarate + 3 O2 + H(+) = gibberellin A9 + 2 succinate + 3 CO2 + 2 H2O</text>
        <dbReference type="Rhea" id="RHEA:60772"/>
        <dbReference type="ChEBI" id="CHEBI:15377"/>
        <dbReference type="ChEBI" id="CHEBI:15378"/>
        <dbReference type="ChEBI" id="CHEBI:15379"/>
        <dbReference type="ChEBI" id="CHEBI:16526"/>
        <dbReference type="ChEBI" id="CHEBI:16810"/>
        <dbReference type="ChEBI" id="CHEBI:30031"/>
        <dbReference type="ChEBI" id="CHEBI:58627"/>
        <dbReference type="ChEBI" id="CHEBI:73255"/>
    </reaction>
    <physiologicalReaction direction="left-to-right" evidence="5">
        <dbReference type="Rhea" id="RHEA:60773"/>
    </physiologicalReaction>
</comment>
<comment type="similarity">
    <text evidence="6">Belongs to the iron/ascorbate-dependent oxidoreductase family.</text>
</comment>
<comment type="cofactor">
    <cofactor evidence="1">
        <name>L-ascorbate</name>
        <dbReference type="ChEBI" id="CHEBI:38290"/>
    </cofactor>
</comment>
<dbReference type="OrthoDB" id="288590at2759"/>
<dbReference type="AlphaFoldDB" id="A9LY19"/>
<dbReference type="InterPro" id="IPR026992">
    <property type="entry name" value="DIOX_N"/>
</dbReference>
<evidence type="ECO:0000256" key="2">
    <source>
        <dbReference type="ARBA" id="ARBA00022723"/>
    </source>
</evidence>
<name>A9LY19_SELML</name>
<dbReference type="RefSeq" id="XP_024543003.1">
    <property type="nucleotide sequence ID" value="XM_024687235.1"/>
</dbReference>
<dbReference type="Pfam" id="PF03171">
    <property type="entry name" value="2OG-FeII_Oxy"/>
    <property type="match status" value="1"/>
</dbReference>